<dbReference type="Proteomes" id="UP000029224">
    <property type="component" value="Unassembled WGS sequence"/>
</dbReference>
<reference evidence="2 3" key="2">
    <citation type="submission" date="2014-09" db="EMBL/GenBank/DDBJ databases">
        <authorList>
            <consortium name="NBRP consortium"/>
            <person name="Sawabe T."/>
            <person name="Meirelles P."/>
            <person name="Nakanishi M."/>
            <person name="Sayaka M."/>
            <person name="Hattori M."/>
            <person name="Ohkuma M."/>
        </authorList>
    </citation>
    <scope>NUCLEOTIDE SEQUENCE [LARGE SCALE GENOMIC DNA]</scope>
    <source>
        <strain evidence="2 3">JCM 19240</strain>
    </source>
</reference>
<evidence type="ECO:0000313" key="2">
    <source>
        <dbReference type="EMBL" id="GAL34656.1"/>
    </source>
</evidence>
<comment type="caution">
    <text evidence="2">The sequence shown here is derived from an EMBL/GenBank/DDBJ whole genome shotgun (WGS) entry which is preliminary data.</text>
</comment>
<name>A0A090T3Z8_9VIBR</name>
<dbReference type="EMBL" id="BBMT01000005">
    <property type="protein sequence ID" value="GAL34656.1"/>
    <property type="molecule type" value="Genomic_DNA"/>
</dbReference>
<reference evidence="2 3" key="1">
    <citation type="submission" date="2014-09" db="EMBL/GenBank/DDBJ databases">
        <title>Vibrio maritimus JCM 19240. (C210) whole genome shotgun sequence.</title>
        <authorList>
            <person name="Sawabe T."/>
            <person name="Meirelles P."/>
            <person name="Nakanishi M."/>
            <person name="Sayaka M."/>
            <person name="Hattori M."/>
            <person name="Ohkuma M."/>
        </authorList>
    </citation>
    <scope>NUCLEOTIDE SEQUENCE [LARGE SCALE GENOMIC DNA]</scope>
    <source>
        <strain evidence="2 3">JCM 19240</strain>
    </source>
</reference>
<protein>
    <submittedName>
        <fullName evidence="2">Uncharacterized protein</fullName>
    </submittedName>
</protein>
<keyword evidence="1" id="KW-1133">Transmembrane helix</keyword>
<proteinExistence type="predicted"/>
<accession>A0A090T3Z8</accession>
<keyword evidence="1" id="KW-0472">Membrane</keyword>
<keyword evidence="3" id="KW-1185">Reference proteome</keyword>
<dbReference type="AlphaFoldDB" id="A0A090T3Z8"/>
<organism evidence="2 3">
    <name type="scientific">Vibrio maritimus</name>
    <dbReference type="NCBI Taxonomy" id="990268"/>
    <lineage>
        <taxon>Bacteria</taxon>
        <taxon>Pseudomonadati</taxon>
        <taxon>Pseudomonadota</taxon>
        <taxon>Gammaproteobacteria</taxon>
        <taxon>Vibrionales</taxon>
        <taxon>Vibrionaceae</taxon>
        <taxon>Vibrio</taxon>
    </lineage>
</organism>
<feature type="transmembrane region" description="Helical" evidence="1">
    <location>
        <begin position="17"/>
        <end position="42"/>
    </location>
</feature>
<evidence type="ECO:0000256" key="1">
    <source>
        <dbReference type="SAM" id="Phobius"/>
    </source>
</evidence>
<sequence length="47" mass="4902">MNRIVNALGYGILFGKYALVVMIASIAASTGVMAGDMLLLGVETAER</sequence>
<gene>
    <name evidence="2" type="ORF">JCM19240_4206</name>
</gene>
<evidence type="ECO:0000313" key="3">
    <source>
        <dbReference type="Proteomes" id="UP000029224"/>
    </source>
</evidence>
<keyword evidence="1" id="KW-0812">Transmembrane</keyword>